<organism evidence="2 3">
    <name type="scientific">Alsobacter ponti</name>
    <dbReference type="NCBI Taxonomy" id="2962936"/>
    <lineage>
        <taxon>Bacteria</taxon>
        <taxon>Pseudomonadati</taxon>
        <taxon>Pseudomonadota</taxon>
        <taxon>Alphaproteobacteria</taxon>
        <taxon>Hyphomicrobiales</taxon>
        <taxon>Alsobacteraceae</taxon>
        <taxon>Alsobacter</taxon>
    </lineage>
</organism>
<dbReference type="InterPro" id="IPR004360">
    <property type="entry name" value="Glyas_Fos-R_dOase_dom"/>
</dbReference>
<reference evidence="2 3" key="1">
    <citation type="submission" date="2022-07" db="EMBL/GenBank/DDBJ databases">
        <authorList>
            <person name="Li W.-J."/>
            <person name="Deng Q.-Q."/>
        </authorList>
    </citation>
    <scope>NUCLEOTIDE SEQUENCE [LARGE SCALE GENOMIC DNA]</scope>
    <source>
        <strain evidence="2 3">SYSU M60028</strain>
    </source>
</reference>
<dbReference type="Pfam" id="PF00903">
    <property type="entry name" value="Glyoxalase"/>
    <property type="match status" value="1"/>
</dbReference>
<dbReference type="PANTHER" id="PTHR34109">
    <property type="entry name" value="BNAUNNG04460D PROTEIN-RELATED"/>
    <property type="match status" value="1"/>
</dbReference>
<evidence type="ECO:0000313" key="3">
    <source>
        <dbReference type="Proteomes" id="UP001205890"/>
    </source>
</evidence>
<keyword evidence="3" id="KW-1185">Reference proteome</keyword>
<dbReference type="Gene3D" id="3.30.720.120">
    <property type="match status" value="1"/>
</dbReference>
<dbReference type="CDD" id="cd07246">
    <property type="entry name" value="VOC_like"/>
    <property type="match status" value="1"/>
</dbReference>
<dbReference type="EMBL" id="JANCLU010000002">
    <property type="protein sequence ID" value="MCP8937628.1"/>
    <property type="molecule type" value="Genomic_DNA"/>
</dbReference>
<protein>
    <submittedName>
        <fullName evidence="2">VOC family protein</fullName>
    </submittedName>
</protein>
<dbReference type="InterPro" id="IPR037523">
    <property type="entry name" value="VOC_core"/>
</dbReference>
<evidence type="ECO:0000259" key="1">
    <source>
        <dbReference type="PROSITE" id="PS51819"/>
    </source>
</evidence>
<accession>A0ABT1L9L6</accession>
<proteinExistence type="predicted"/>
<sequence>MRSAPSATTVHRVTPHLVCRGAAEALDFYARALGAREILRMPTPDGRLMHASIEVNDSTVMLCDEFPEMGNKAPTTLHGTPVTIHLPVNDVDASIARAEAAGARVVMPAADMFWGDRYGLIEDPFGHRWSFGTPKRSLTPDELAEAAQAAMANPGACPPDA</sequence>
<dbReference type="Gene3D" id="3.30.720.110">
    <property type="match status" value="1"/>
</dbReference>
<dbReference type="SUPFAM" id="SSF54593">
    <property type="entry name" value="Glyoxalase/Bleomycin resistance protein/Dihydroxybiphenyl dioxygenase"/>
    <property type="match status" value="1"/>
</dbReference>
<name>A0ABT1L9L6_9HYPH</name>
<dbReference type="Proteomes" id="UP001205890">
    <property type="component" value="Unassembled WGS sequence"/>
</dbReference>
<dbReference type="PANTHER" id="PTHR34109:SF1">
    <property type="entry name" value="VOC DOMAIN-CONTAINING PROTEIN"/>
    <property type="match status" value="1"/>
</dbReference>
<dbReference type="PROSITE" id="PS51819">
    <property type="entry name" value="VOC"/>
    <property type="match status" value="1"/>
</dbReference>
<gene>
    <name evidence="2" type="ORF">NK718_03800</name>
</gene>
<dbReference type="InterPro" id="IPR029068">
    <property type="entry name" value="Glyas_Bleomycin-R_OHBP_Dase"/>
</dbReference>
<evidence type="ECO:0000313" key="2">
    <source>
        <dbReference type="EMBL" id="MCP8937628.1"/>
    </source>
</evidence>
<feature type="domain" description="VOC" evidence="1">
    <location>
        <begin position="9"/>
        <end position="134"/>
    </location>
</feature>
<comment type="caution">
    <text evidence="2">The sequence shown here is derived from an EMBL/GenBank/DDBJ whole genome shotgun (WGS) entry which is preliminary data.</text>
</comment>